<name>A0A7M5WQZ1_9CNID</name>
<keyword evidence="3" id="KW-1185">Reference proteome</keyword>
<protein>
    <submittedName>
        <fullName evidence="2">Uncharacterized protein</fullName>
    </submittedName>
</protein>
<dbReference type="Proteomes" id="UP000594262">
    <property type="component" value="Unplaced"/>
</dbReference>
<organism evidence="2 3">
    <name type="scientific">Clytia hemisphaerica</name>
    <dbReference type="NCBI Taxonomy" id="252671"/>
    <lineage>
        <taxon>Eukaryota</taxon>
        <taxon>Metazoa</taxon>
        <taxon>Cnidaria</taxon>
        <taxon>Hydrozoa</taxon>
        <taxon>Hydroidolina</taxon>
        <taxon>Leptothecata</taxon>
        <taxon>Obeliida</taxon>
        <taxon>Clytiidae</taxon>
        <taxon>Clytia</taxon>
    </lineage>
</organism>
<sequence>MSKRKNKDLSAFTPKLEGDGKHPKMLKGVTNEKRKEKLIPFDFDENDCDVIIEAKDKEVHLPSSFLEMVSGGRTLPMISKTDVTSERLIKVLSFYCPKISTNKLEFCNVAEVDDLFKISTTLHLKMFQDYLLEQIDVKYIESCQNFNEDLLVILNVFHKYDIQGYVRQIMIKEMILETLNHSLKPSFKTLDKKLQMEIIKNSVLKVYHSKFKSGFTDASMIFNFFELILHEDRVVDLSVKKDFLEPLKSPNIDIDLESITCPKNSPNCITLVVEERRFTSILLYLPIILQCSKQC</sequence>
<feature type="region of interest" description="Disordered" evidence="1">
    <location>
        <begin position="1"/>
        <end position="27"/>
    </location>
</feature>
<proteinExistence type="predicted"/>
<dbReference type="AlphaFoldDB" id="A0A7M5WQZ1"/>
<evidence type="ECO:0000313" key="2">
    <source>
        <dbReference type="EnsemblMetazoa" id="CLYHEMP003843.1"/>
    </source>
</evidence>
<dbReference type="EnsemblMetazoa" id="CLYHEMT003843.1">
    <property type="protein sequence ID" value="CLYHEMP003843.1"/>
    <property type="gene ID" value="CLYHEMG003843"/>
</dbReference>
<evidence type="ECO:0000256" key="1">
    <source>
        <dbReference type="SAM" id="MobiDB-lite"/>
    </source>
</evidence>
<accession>A0A7M5WQZ1</accession>
<reference evidence="2" key="1">
    <citation type="submission" date="2021-01" db="UniProtKB">
        <authorList>
            <consortium name="EnsemblMetazoa"/>
        </authorList>
    </citation>
    <scope>IDENTIFICATION</scope>
</reference>
<evidence type="ECO:0000313" key="3">
    <source>
        <dbReference type="Proteomes" id="UP000594262"/>
    </source>
</evidence>